<reference evidence="2 3" key="1">
    <citation type="journal article" date="2019" name="Int. J. Syst. Evol. Microbiol.">
        <title>The Global Catalogue of Microorganisms (GCM) 10K type strain sequencing project: providing services to taxonomists for standard genome sequencing and annotation.</title>
        <authorList>
            <consortium name="The Broad Institute Genomics Platform"/>
            <consortium name="The Broad Institute Genome Sequencing Center for Infectious Disease"/>
            <person name="Wu L."/>
            <person name="Ma J."/>
        </authorList>
    </citation>
    <scope>NUCLEOTIDE SEQUENCE [LARGE SCALE GENOMIC DNA]</scope>
    <source>
        <strain evidence="2 3">XZYJ18</strain>
    </source>
</reference>
<feature type="compositionally biased region" description="Basic and acidic residues" evidence="1">
    <location>
        <begin position="28"/>
        <end position="43"/>
    </location>
</feature>
<feature type="compositionally biased region" description="Polar residues" evidence="1">
    <location>
        <begin position="90"/>
        <end position="100"/>
    </location>
</feature>
<dbReference type="RefSeq" id="WP_254267867.1">
    <property type="nucleotide sequence ID" value="NZ_CP100400.1"/>
</dbReference>
<proteinExistence type="predicted"/>
<comment type="caution">
    <text evidence="2">The sequence shown here is derived from an EMBL/GenBank/DDBJ whole genome shotgun (WGS) entry which is preliminary data.</text>
</comment>
<dbReference type="Proteomes" id="UP001595945">
    <property type="component" value="Unassembled WGS sequence"/>
</dbReference>
<name>A0ABD5Q759_9EURY</name>
<organism evidence="2 3">
    <name type="scientific">Halorussus aquaticus</name>
    <dbReference type="NCBI Taxonomy" id="2953748"/>
    <lineage>
        <taxon>Archaea</taxon>
        <taxon>Methanobacteriati</taxon>
        <taxon>Methanobacteriota</taxon>
        <taxon>Stenosarchaea group</taxon>
        <taxon>Halobacteria</taxon>
        <taxon>Halobacteriales</taxon>
        <taxon>Haladaptataceae</taxon>
        <taxon>Halorussus</taxon>
    </lineage>
</organism>
<dbReference type="EMBL" id="JBHSHT010000002">
    <property type="protein sequence ID" value="MFC4826541.1"/>
    <property type="molecule type" value="Genomic_DNA"/>
</dbReference>
<accession>A0ABD5Q759</accession>
<protein>
    <submittedName>
        <fullName evidence="2">Uncharacterized protein</fullName>
    </submittedName>
</protein>
<feature type="compositionally biased region" description="Polar residues" evidence="1">
    <location>
        <begin position="1"/>
        <end position="15"/>
    </location>
</feature>
<sequence>MKYEQPSTEDTTGSAGSLYGESESTEEHDERALYGEPCHEISSDDDLQRLYGEPQHEIRDEPRDFPDVELLFVRLQVESAAGPTVLPPRSESSTVSPTEQ</sequence>
<evidence type="ECO:0000313" key="3">
    <source>
        <dbReference type="Proteomes" id="UP001595945"/>
    </source>
</evidence>
<gene>
    <name evidence="2" type="ORF">ACFO9K_19970</name>
</gene>
<evidence type="ECO:0000256" key="1">
    <source>
        <dbReference type="SAM" id="MobiDB-lite"/>
    </source>
</evidence>
<feature type="region of interest" description="Disordered" evidence="1">
    <location>
        <begin position="78"/>
        <end position="100"/>
    </location>
</feature>
<dbReference type="AlphaFoldDB" id="A0ABD5Q759"/>
<feature type="region of interest" description="Disordered" evidence="1">
    <location>
        <begin position="1"/>
        <end position="43"/>
    </location>
</feature>
<evidence type="ECO:0000313" key="2">
    <source>
        <dbReference type="EMBL" id="MFC4826541.1"/>
    </source>
</evidence>
<keyword evidence="3" id="KW-1185">Reference proteome</keyword>
<dbReference type="GeneID" id="73046361"/>